<dbReference type="SUPFAM" id="SSF47473">
    <property type="entry name" value="EF-hand"/>
    <property type="match status" value="2"/>
</dbReference>
<proteinExistence type="predicted"/>
<dbReference type="Gene3D" id="1.10.238.10">
    <property type="entry name" value="EF-hand"/>
    <property type="match status" value="3"/>
</dbReference>
<organism evidence="4">
    <name type="scientific">Haptolina ericina</name>
    <dbReference type="NCBI Taxonomy" id="156174"/>
    <lineage>
        <taxon>Eukaryota</taxon>
        <taxon>Haptista</taxon>
        <taxon>Haptophyta</taxon>
        <taxon>Prymnesiophyceae</taxon>
        <taxon>Prymnesiales</taxon>
        <taxon>Prymnesiaceae</taxon>
        <taxon>Haptolina</taxon>
    </lineage>
</organism>
<feature type="domain" description="EF-hand" evidence="3">
    <location>
        <begin position="67"/>
        <end position="102"/>
    </location>
</feature>
<dbReference type="CDD" id="cd22984">
    <property type="entry name" value="DD_CrRSP7-like"/>
    <property type="match status" value="1"/>
</dbReference>
<dbReference type="GO" id="GO:0005509">
    <property type="term" value="F:calcium ion binding"/>
    <property type="evidence" value="ECO:0007669"/>
    <property type="project" value="InterPro"/>
</dbReference>
<name>A0A7S3F4R4_9EUKA</name>
<dbReference type="InterPro" id="IPR011992">
    <property type="entry name" value="EF-hand-dom_pair"/>
</dbReference>
<dbReference type="PANTHER" id="PTHR23050">
    <property type="entry name" value="CALCIUM BINDING PROTEIN"/>
    <property type="match status" value="1"/>
</dbReference>
<feature type="domain" description="EF-hand" evidence="3">
    <location>
        <begin position="172"/>
        <end position="207"/>
    </location>
</feature>
<evidence type="ECO:0000256" key="2">
    <source>
        <dbReference type="ARBA" id="ARBA00022837"/>
    </source>
</evidence>
<dbReference type="PROSITE" id="PS00018">
    <property type="entry name" value="EF_HAND_1"/>
    <property type="match status" value="4"/>
</dbReference>
<dbReference type="FunFam" id="1.10.238.10:FF:000178">
    <property type="entry name" value="Calmodulin-2 A"/>
    <property type="match status" value="1"/>
</dbReference>
<dbReference type="InterPro" id="IPR003117">
    <property type="entry name" value="cAMP_dep_PK_reg_su_I/II_a/b"/>
</dbReference>
<dbReference type="SMART" id="SM00054">
    <property type="entry name" value="EFh"/>
    <property type="match status" value="6"/>
</dbReference>
<keyword evidence="1" id="KW-0677">Repeat</keyword>
<protein>
    <recommendedName>
        <fullName evidence="3">EF-hand domain-containing protein</fullName>
    </recommendedName>
</protein>
<evidence type="ECO:0000313" key="4">
    <source>
        <dbReference type="EMBL" id="CAE0126476.1"/>
    </source>
</evidence>
<dbReference type="PROSITE" id="PS50222">
    <property type="entry name" value="EF_HAND_2"/>
    <property type="match status" value="4"/>
</dbReference>
<gene>
    <name evidence="4" type="ORF">HERI1096_LOCUS26110</name>
</gene>
<keyword evidence="2" id="KW-0106">Calcium</keyword>
<dbReference type="EMBL" id="HBHX01047143">
    <property type="protein sequence ID" value="CAE0126476.1"/>
    <property type="molecule type" value="Transcribed_RNA"/>
</dbReference>
<dbReference type="SUPFAM" id="SSF47391">
    <property type="entry name" value="Dimerization-anchoring domain of cAMP-dependent PK regulatory subunit"/>
    <property type="match status" value="1"/>
</dbReference>
<sequence length="435" mass="48336">MVSKYNKEFAVPKDFPSVLKAFTREVLRSQPDNIYEFGASYFSDVLAQKAAAEADDGKGIRRLSPAELEELLRTMFEQADVDGSGALSRTEFKEVIKMADLGLSESEVKNVMAEADVNGDGEITYAEFVPLAVDLVQALYAKAEAANDLAADEEEAKEAATEFMLHGMSREELEGVMKEVFLKADADGSGALSLNEFHKCIREADLGLTRKEINALMQEVDADGDGMVTYDEFVPLCFDMLVELLKDELLKSKQPSELEEYLVQLWSNADTSEQGFLGVADLRDLLRQADFGLTRLQIHTILAEAEYNEDGQADYVKFAPMASKMIYSMLDIESQLERHEAIQALTDDDRYAAVELHNGKTEQELQLELMAAFQAADTEDTRFLSFATMKGCLESSGLFSPKEVKGLLSVWTDDTPFEDLALYAFKIVKSISAHS</sequence>
<feature type="domain" description="EF-hand" evidence="3">
    <location>
        <begin position="103"/>
        <end position="138"/>
    </location>
</feature>
<dbReference type="InterPro" id="IPR002048">
    <property type="entry name" value="EF_hand_dom"/>
</dbReference>
<dbReference type="AlphaFoldDB" id="A0A7S3F4R4"/>
<evidence type="ECO:0000259" key="3">
    <source>
        <dbReference type="PROSITE" id="PS50222"/>
    </source>
</evidence>
<dbReference type="Gene3D" id="1.20.890.10">
    <property type="entry name" value="cAMP-dependent protein kinase regulatory subunit, dimerization-anchoring domain"/>
    <property type="match status" value="1"/>
</dbReference>
<evidence type="ECO:0000256" key="1">
    <source>
        <dbReference type="ARBA" id="ARBA00022737"/>
    </source>
</evidence>
<dbReference type="Pfam" id="PF02197">
    <property type="entry name" value="RIIa"/>
    <property type="match status" value="1"/>
</dbReference>
<dbReference type="InterPro" id="IPR018247">
    <property type="entry name" value="EF_Hand_1_Ca_BS"/>
</dbReference>
<dbReference type="SMART" id="SM00394">
    <property type="entry name" value="RIIa"/>
    <property type="match status" value="1"/>
</dbReference>
<dbReference type="InterPro" id="IPR050145">
    <property type="entry name" value="Centrin_CML-like"/>
</dbReference>
<reference evidence="4" key="1">
    <citation type="submission" date="2021-01" db="EMBL/GenBank/DDBJ databases">
        <authorList>
            <person name="Corre E."/>
            <person name="Pelletier E."/>
            <person name="Niang G."/>
            <person name="Scheremetjew M."/>
            <person name="Finn R."/>
            <person name="Kale V."/>
            <person name="Holt S."/>
            <person name="Cochrane G."/>
            <person name="Meng A."/>
            <person name="Brown T."/>
            <person name="Cohen L."/>
        </authorList>
    </citation>
    <scope>NUCLEOTIDE SEQUENCE</scope>
    <source>
        <strain evidence="4">CCMP281</strain>
    </source>
</reference>
<dbReference type="Pfam" id="PF13499">
    <property type="entry name" value="EF-hand_7"/>
    <property type="match status" value="2"/>
</dbReference>
<accession>A0A7S3F4R4</accession>
<dbReference type="GO" id="GO:0043226">
    <property type="term" value="C:organelle"/>
    <property type="evidence" value="ECO:0007669"/>
    <property type="project" value="UniProtKB-ARBA"/>
</dbReference>
<feature type="domain" description="EF-hand" evidence="3">
    <location>
        <begin position="208"/>
        <end position="243"/>
    </location>
</feature>